<evidence type="ECO:0000313" key="1">
    <source>
        <dbReference type="EMBL" id="VDM21966.1"/>
    </source>
</evidence>
<name>A0A3P7EQ62_WUCBA</name>
<evidence type="ECO:0000313" key="2">
    <source>
        <dbReference type="Proteomes" id="UP000270924"/>
    </source>
</evidence>
<dbReference type="AlphaFoldDB" id="A0A3P7EQ62"/>
<dbReference type="EMBL" id="UYWW01012684">
    <property type="protein sequence ID" value="VDM21966.1"/>
    <property type="molecule type" value="Genomic_DNA"/>
</dbReference>
<accession>A0A3P7EQ62</accession>
<sequence length="122" mass="13564">MSHARFAVAYAEVSNQYVMNAAQDEKHCSVISLIKNGYEIFKQFVIKKPIQADNDKLARSDDNIPATINESDFMENIESQLDFIFSIGSPRTNFSSQNVSSTGNQENDDLIITPGVETGLID</sequence>
<dbReference type="InParanoid" id="A0A3P7EQ62"/>
<dbReference type="Proteomes" id="UP000270924">
    <property type="component" value="Unassembled WGS sequence"/>
</dbReference>
<dbReference type="OrthoDB" id="5855122at2759"/>
<keyword evidence="2" id="KW-1185">Reference proteome</keyword>
<reference evidence="1 2" key="1">
    <citation type="submission" date="2018-11" db="EMBL/GenBank/DDBJ databases">
        <authorList>
            <consortium name="Pathogen Informatics"/>
        </authorList>
    </citation>
    <scope>NUCLEOTIDE SEQUENCE [LARGE SCALE GENOMIC DNA]</scope>
</reference>
<protein>
    <submittedName>
        <fullName evidence="1">Uncharacterized protein</fullName>
    </submittedName>
</protein>
<dbReference type="OMA" id="MIMPNTE"/>
<organism evidence="1 2">
    <name type="scientific">Wuchereria bancrofti</name>
    <dbReference type="NCBI Taxonomy" id="6293"/>
    <lineage>
        <taxon>Eukaryota</taxon>
        <taxon>Metazoa</taxon>
        <taxon>Ecdysozoa</taxon>
        <taxon>Nematoda</taxon>
        <taxon>Chromadorea</taxon>
        <taxon>Rhabditida</taxon>
        <taxon>Spirurina</taxon>
        <taxon>Spiruromorpha</taxon>
        <taxon>Filarioidea</taxon>
        <taxon>Onchocercidae</taxon>
        <taxon>Wuchereria</taxon>
    </lineage>
</organism>
<proteinExistence type="predicted"/>
<gene>
    <name evidence="1" type="ORF">WBA_LOCUS12244</name>
</gene>